<feature type="signal peptide" evidence="1">
    <location>
        <begin position="1"/>
        <end position="26"/>
    </location>
</feature>
<reference evidence="2" key="1">
    <citation type="submission" date="2019-12" db="EMBL/GenBank/DDBJ databases">
        <title>Genome sequencing and annotation of Brassica cretica.</title>
        <authorList>
            <person name="Studholme D.J."/>
            <person name="Sarris P."/>
        </authorList>
    </citation>
    <scope>NUCLEOTIDE SEQUENCE</scope>
    <source>
        <strain evidence="2">PFS-109/04</strain>
        <tissue evidence="2">Leaf</tissue>
    </source>
</reference>
<evidence type="ECO:0008006" key="4">
    <source>
        <dbReference type="Google" id="ProtNLM"/>
    </source>
</evidence>
<name>A0A8S9RV33_BRACR</name>
<sequence>MGTGASGSVNILRQLLFVSLTQEAVCETNNTVFIDAADADAETCGNQTNRAQVCLKFATKPFRRTRASRDGYNASQSSNIFGRGFFNCVCASFLATFELSGLHTCSG</sequence>
<dbReference type="EMBL" id="QGKX02000088">
    <property type="protein sequence ID" value="KAF3584600.1"/>
    <property type="molecule type" value="Genomic_DNA"/>
</dbReference>
<protein>
    <recommendedName>
        <fullName evidence="4">Secreted protein</fullName>
    </recommendedName>
</protein>
<evidence type="ECO:0000313" key="2">
    <source>
        <dbReference type="EMBL" id="KAF3584600.1"/>
    </source>
</evidence>
<organism evidence="2 3">
    <name type="scientific">Brassica cretica</name>
    <name type="common">Mustard</name>
    <dbReference type="NCBI Taxonomy" id="69181"/>
    <lineage>
        <taxon>Eukaryota</taxon>
        <taxon>Viridiplantae</taxon>
        <taxon>Streptophyta</taxon>
        <taxon>Embryophyta</taxon>
        <taxon>Tracheophyta</taxon>
        <taxon>Spermatophyta</taxon>
        <taxon>Magnoliopsida</taxon>
        <taxon>eudicotyledons</taxon>
        <taxon>Gunneridae</taxon>
        <taxon>Pentapetalae</taxon>
        <taxon>rosids</taxon>
        <taxon>malvids</taxon>
        <taxon>Brassicales</taxon>
        <taxon>Brassicaceae</taxon>
        <taxon>Brassiceae</taxon>
        <taxon>Brassica</taxon>
    </lineage>
</organism>
<evidence type="ECO:0000313" key="3">
    <source>
        <dbReference type="Proteomes" id="UP000712600"/>
    </source>
</evidence>
<keyword evidence="1" id="KW-0732">Signal</keyword>
<gene>
    <name evidence="2" type="ORF">F2Q69_00025701</name>
</gene>
<dbReference type="Proteomes" id="UP000712600">
    <property type="component" value="Unassembled WGS sequence"/>
</dbReference>
<feature type="chain" id="PRO_5035939330" description="Secreted protein" evidence="1">
    <location>
        <begin position="27"/>
        <end position="107"/>
    </location>
</feature>
<evidence type="ECO:0000256" key="1">
    <source>
        <dbReference type="SAM" id="SignalP"/>
    </source>
</evidence>
<dbReference type="AlphaFoldDB" id="A0A8S9RV33"/>
<comment type="caution">
    <text evidence="2">The sequence shown here is derived from an EMBL/GenBank/DDBJ whole genome shotgun (WGS) entry which is preliminary data.</text>
</comment>
<proteinExistence type="predicted"/>
<accession>A0A8S9RV33</accession>